<evidence type="ECO:0000313" key="2">
    <source>
        <dbReference type="Proteomes" id="UP000006591"/>
    </source>
</evidence>
<proteinExistence type="predicted"/>
<keyword evidence="2" id="KW-1185">Reference proteome</keyword>
<dbReference type="AlphaFoldDB" id="A0A0E0HB08"/>
<protein>
    <submittedName>
        <fullName evidence="1">Uncharacterized protein</fullName>
    </submittedName>
</protein>
<name>A0A0E0HB08_ORYNI</name>
<evidence type="ECO:0000313" key="1">
    <source>
        <dbReference type="EnsemblPlants" id="ONIVA05G07710.1"/>
    </source>
</evidence>
<reference evidence="1" key="2">
    <citation type="submission" date="2018-04" db="EMBL/GenBank/DDBJ databases">
        <title>OnivRS2 (Oryza nivara Reference Sequence Version 2).</title>
        <authorList>
            <person name="Zhang J."/>
            <person name="Kudrna D."/>
            <person name="Lee S."/>
            <person name="Talag J."/>
            <person name="Rajasekar S."/>
            <person name="Welchert J."/>
            <person name="Hsing Y.-I."/>
            <person name="Wing R.A."/>
        </authorList>
    </citation>
    <scope>NUCLEOTIDE SEQUENCE [LARGE SCALE GENOMIC DNA]</scope>
    <source>
        <strain evidence="1">SL10</strain>
    </source>
</reference>
<dbReference type="HOGENOM" id="CLU_2458601_0_0_1"/>
<sequence length="89" mass="10059">MEIWSLLNKTSCQRGRRWWAGERAREGICHLGPLETGIPIVNWSILTDATQGFPGYHAFALPPKVVQDSQHAASWIQVMQDGRPTMWLG</sequence>
<organism evidence="1">
    <name type="scientific">Oryza nivara</name>
    <name type="common">Indian wild rice</name>
    <name type="synonym">Oryza sativa f. spontanea</name>
    <dbReference type="NCBI Taxonomy" id="4536"/>
    <lineage>
        <taxon>Eukaryota</taxon>
        <taxon>Viridiplantae</taxon>
        <taxon>Streptophyta</taxon>
        <taxon>Embryophyta</taxon>
        <taxon>Tracheophyta</taxon>
        <taxon>Spermatophyta</taxon>
        <taxon>Magnoliopsida</taxon>
        <taxon>Liliopsida</taxon>
        <taxon>Poales</taxon>
        <taxon>Poaceae</taxon>
        <taxon>BOP clade</taxon>
        <taxon>Oryzoideae</taxon>
        <taxon>Oryzeae</taxon>
        <taxon>Oryzinae</taxon>
        <taxon>Oryza</taxon>
    </lineage>
</organism>
<dbReference type="Proteomes" id="UP000006591">
    <property type="component" value="Chromosome 5"/>
</dbReference>
<reference evidence="1" key="1">
    <citation type="submission" date="2015-04" db="UniProtKB">
        <authorList>
            <consortium name="EnsemblPlants"/>
        </authorList>
    </citation>
    <scope>IDENTIFICATION</scope>
    <source>
        <strain evidence="1">SL10</strain>
    </source>
</reference>
<dbReference type="Gramene" id="ONIVA05G07710.1">
    <property type="protein sequence ID" value="ONIVA05G07710.1"/>
    <property type="gene ID" value="ONIVA05G07710"/>
</dbReference>
<accession>A0A0E0HB08</accession>
<dbReference type="EnsemblPlants" id="ONIVA05G07710.1">
    <property type="protein sequence ID" value="ONIVA05G07710.1"/>
    <property type="gene ID" value="ONIVA05G07710"/>
</dbReference>